<evidence type="ECO:0000259" key="8">
    <source>
        <dbReference type="Pfam" id="PF01757"/>
    </source>
</evidence>
<evidence type="ECO:0000313" key="10">
    <source>
        <dbReference type="Proteomes" id="UP000317036"/>
    </source>
</evidence>
<organism evidence="9 10">
    <name type="scientific">Paenibacillus cremeus</name>
    <dbReference type="NCBI Taxonomy" id="2163881"/>
    <lineage>
        <taxon>Bacteria</taxon>
        <taxon>Bacillati</taxon>
        <taxon>Bacillota</taxon>
        <taxon>Bacilli</taxon>
        <taxon>Bacillales</taxon>
        <taxon>Paenibacillaceae</taxon>
        <taxon>Paenibacillus</taxon>
    </lineage>
</organism>
<comment type="caution">
    <text evidence="9">The sequence shown here is derived from an EMBL/GenBank/DDBJ whole genome shotgun (WGS) entry which is preliminary data.</text>
</comment>
<evidence type="ECO:0000256" key="2">
    <source>
        <dbReference type="ARBA" id="ARBA00007400"/>
    </source>
</evidence>
<dbReference type="EMBL" id="VNJI01000034">
    <property type="protein sequence ID" value="TVY07611.1"/>
    <property type="molecule type" value="Genomic_DNA"/>
</dbReference>
<feature type="transmembrane region" description="Helical" evidence="7">
    <location>
        <begin position="162"/>
        <end position="184"/>
    </location>
</feature>
<evidence type="ECO:0000313" key="9">
    <source>
        <dbReference type="EMBL" id="TVY07611.1"/>
    </source>
</evidence>
<proteinExistence type="inferred from homology"/>
<sequence>MKKTNKIAELEILRAFAFLAVVLQHAIGHYAYAPGTTLADGVMLGGLLLLAKFAVPIFIFISGMVLCYRYKTEPVPLFPFLRKRIKDIFLPYLPWAVLYASIEGDHLISPLKHMSDMGTKLFTGTASYHLWYVIMTFQFYLLFPLLHGIVLKVNQRLTASGWGWTLLGLGLLYIGLTGQVSLIGHWTEGIPGVGDFFGEYSDRNVLYFFYYFVLGAFAGLHLERFKSLLLRYKQVLIGLFVVLLLWTWYRIVEHFQTVPELQIQYNDTLLIQPKMAIVLIASIPAMYLAAIFFTERASAALQRFMSIIGSYSYVAYLAHALMLVAATLIADDFLFFMNPTLRTLAAFAICSALSVAAAAAIRRLSASARRILSRTNSNAPMGKTESR</sequence>
<keyword evidence="5 7" id="KW-1133">Transmembrane helix</keyword>
<evidence type="ECO:0000256" key="5">
    <source>
        <dbReference type="ARBA" id="ARBA00022989"/>
    </source>
</evidence>
<comment type="subcellular location">
    <subcellularLocation>
        <location evidence="1">Cell membrane</location>
        <topology evidence="1">Multi-pass membrane protein</topology>
    </subcellularLocation>
</comment>
<feature type="transmembrane region" description="Helical" evidence="7">
    <location>
        <begin position="234"/>
        <end position="251"/>
    </location>
</feature>
<keyword evidence="3" id="KW-1003">Cell membrane</keyword>
<dbReference type="GO" id="GO:0016413">
    <property type="term" value="F:O-acetyltransferase activity"/>
    <property type="evidence" value="ECO:0007669"/>
    <property type="project" value="TreeGrafter"/>
</dbReference>
<keyword evidence="9" id="KW-0012">Acyltransferase</keyword>
<evidence type="ECO:0000256" key="1">
    <source>
        <dbReference type="ARBA" id="ARBA00004651"/>
    </source>
</evidence>
<keyword evidence="4 7" id="KW-0812">Transmembrane</keyword>
<keyword evidence="9" id="KW-0808">Transferase</keyword>
<reference evidence="9 10" key="1">
    <citation type="submission" date="2019-07" db="EMBL/GenBank/DDBJ databases">
        <authorList>
            <person name="Kim J."/>
        </authorList>
    </citation>
    <scope>NUCLEOTIDE SEQUENCE [LARGE SCALE GENOMIC DNA]</scope>
    <source>
        <strain evidence="9 10">JC52</strain>
    </source>
</reference>
<feature type="transmembrane region" description="Helical" evidence="7">
    <location>
        <begin position="343"/>
        <end position="361"/>
    </location>
</feature>
<comment type="similarity">
    <text evidence="2">Belongs to the acyltransferase 3 family.</text>
</comment>
<dbReference type="Pfam" id="PF01757">
    <property type="entry name" value="Acyl_transf_3"/>
    <property type="match status" value="1"/>
</dbReference>
<dbReference type="OrthoDB" id="569695at2"/>
<feature type="transmembrane region" description="Helical" evidence="7">
    <location>
        <begin position="313"/>
        <end position="337"/>
    </location>
</feature>
<accession>A0A559K637</accession>
<dbReference type="RefSeq" id="WP_144851407.1">
    <property type="nucleotide sequence ID" value="NZ_VNJI01000034.1"/>
</dbReference>
<dbReference type="AlphaFoldDB" id="A0A559K637"/>
<feature type="transmembrane region" description="Helical" evidence="7">
    <location>
        <begin position="44"/>
        <end position="68"/>
    </location>
</feature>
<dbReference type="PANTHER" id="PTHR40074">
    <property type="entry name" value="O-ACETYLTRANSFERASE WECH"/>
    <property type="match status" value="1"/>
</dbReference>
<evidence type="ECO:0000256" key="7">
    <source>
        <dbReference type="SAM" id="Phobius"/>
    </source>
</evidence>
<dbReference type="PANTHER" id="PTHR40074:SF2">
    <property type="entry name" value="O-ACETYLTRANSFERASE WECH"/>
    <property type="match status" value="1"/>
</dbReference>
<evidence type="ECO:0000256" key="6">
    <source>
        <dbReference type="ARBA" id="ARBA00023136"/>
    </source>
</evidence>
<feature type="domain" description="Acyltransferase 3" evidence="8">
    <location>
        <begin position="8"/>
        <end position="357"/>
    </location>
</feature>
<feature type="transmembrane region" description="Helical" evidence="7">
    <location>
        <begin position="271"/>
        <end position="293"/>
    </location>
</feature>
<keyword evidence="10" id="KW-1185">Reference proteome</keyword>
<feature type="transmembrane region" description="Helical" evidence="7">
    <location>
        <begin position="89"/>
        <end position="108"/>
    </location>
</feature>
<feature type="transmembrane region" description="Helical" evidence="7">
    <location>
        <begin position="12"/>
        <end position="32"/>
    </location>
</feature>
<dbReference type="Proteomes" id="UP000317036">
    <property type="component" value="Unassembled WGS sequence"/>
</dbReference>
<evidence type="ECO:0000256" key="3">
    <source>
        <dbReference type="ARBA" id="ARBA00022475"/>
    </source>
</evidence>
<gene>
    <name evidence="9" type="ORF">FPZ49_22985</name>
</gene>
<protein>
    <submittedName>
        <fullName evidence="9">Acyltransferase</fullName>
    </submittedName>
</protein>
<dbReference type="GO" id="GO:0009246">
    <property type="term" value="P:enterobacterial common antigen biosynthetic process"/>
    <property type="evidence" value="ECO:0007669"/>
    <property type="project" value="TreeGrafter"/>
</dbReference>
<evidence type="ECO:0000256" key="4">
    <source>
        <dbReference type="ARBA" id="ARBA00022692"/>
    </source>
</evidence>
<feature type="transmembrane region" description="Helical" evidence="7">
    <location>
        <begin position="204"/>
        <end position="222"/>
    </location>
</feature>
<keyword evidence="6 7" id="KW-0472">Membrane</keyword>
<dbReference type="GO" id="GO:0005886">
    <property type="term" value="C:plasma membrane"/>
    <property type="evidence" value="ECO:0007669"/>
    <property type="project" value="UniProtKB-SubCell"/>
</dbReference>
<dbReference type="InterPro" id="IPR002656">
    <property type="entry name" value="Acyl_transf_3_dom"/>
</dbReference>
<feature type="transmembrane region" description="Helical" evidence="7">
    <location>
        <begin position="128"/>
        <end position="150"/>
    </location>
</feature>
<name>A0A559K637_9BACL</name>